<evidence type="ECO:0000259" key="1">
    <source>
        <dbReference type="SMART" id="SM00256"/>
    </source>
</evidence>
<dbReference type="ExpressionAtlas" id="A0A0Q3IFY7">
    <property type="expression patterns" value="baseline"/>
</dbReference>
<protein>
    <recommendedName>
        <fullName evidence="1">F-box domain-containing protein</fullName>
    </recommendedName>
</protein>
<dbReference type="Pfam" id="PF00646">
    <property type="entry name" value="F-box"/>
    <property type="match status" value="1"/>
</dbReference>
<evidence type="ECO:0000313" key="2">
    <source>
        <dbReference type="EMBL" id="KQK04827.1"/>
    </source>
</evidence>
<dbReference type="Gramene" id="KQK04827">
    <property type="protein sequence ID" value="KQK04827"/>
    <property type="gene ID" value="BRADI_2g16190v3"/>
</dbReference>
<dbReference type="Pfam" id="PF24758">
    <property type="entry name" value="LRR_At5g56370"/>
    <property type="match status" value="1"/>
</dbReference>
<dbReference type="InterPro" id="IPR006566">
    <property type="entry name" value="FBD"/>
</dbReference>
<dbReference type="Pfam" id="PF08387">
    <property type="entry name" value="FBD"/>
    <property type="match status" value="1"/>
</dbReference>
<organism evidence="2">
    <name type="scientific">Brachypodium distachyon</name>
    <name type="common">Purple false brome</name>
    <name type="synonym">Trachynia distachya</name>
    <dbReference type="NCBI Taxonomy" id="15368"/>
    <lineage>
        <taxon>Eukaryota</taxon>
        <taxon>Viridiplantae</taxon>
        <taxon>Streptophyta</taxon>
        <taxon>Embryophyta</taxon>
        <taxon>Tracheophyta</taxon>
        <taxon>Spermatophyta</taxon>
        <taxon>Magnoliopsida</taxon>
        <taxon>Liliopsida</taxon>
        <taxon>Poales</taxon>
        <taxon>Poaceae</taxon>
        <taxon>BOP clade</taxon>
        <taxon>Pooideae</taxon>
        <taxon>Stipodae</taxon>
        <taxon>Brachypodieae</taxon>
        <taxon>Brachypodium</taxon>
    </lineage>
</organism>
<evidence type="ECO:0000313" key="3">
    <source>
        <dbReference type="EnsemblPlants" id="KQK04827"/>
    </source>
</evidence>
<dbReference type="EnsemblPlants" id="KQK04827">
    <property type="protein sequence ID" value="KQK04827"/>
    <property type="gene ID" value="BRADI_2g16190v3"/>
</dbReference>
<proteinExistence type="predicted"/>
<evidence type="ECO:0000313" key="4">
    <source>
        <dbReference type="Proteomes" id="UP000008810"/>
    </source>
</evidence>
<dbReference type="Gene3D" id="3.80.10.10">
    <property type="entry name" value="Ribonuclease Inhibitor"/>
    <property type="match status" value="1"/>
</dbReference>
<accession>A0A0Q3IFY7</accession>
<dbReference type="AlphaFoldDB" id="A0A0Q3IFY7"/>
<reference evidence="2" key="2">
    <citation type="submission" date="2017-06" db="EMBL/GenBank/DDBJ databases">
        <title>WGS assembly of Brachypodium distachyon.</title>
        <authorList>
            <consortium name="The International Brachypodium Initiative"/>
            <person name="Lucas S."/>
            <person name="Harmon-Smith M."/>
            <person name="Lail K."/>
            <person name="Tice H."/>
            <person name="Grimwood J."/>
            <person name="Bruce D."/>
            <person name="Barry K."/>
            <person name="Shu S."/>
            <person name="Lindquist E."/>
            <person name="Wang M."/>
            <person name="Pitluck S."/>
            <person name="Vogel J.P."/>
            <person name="Garvin D.F."/>
            <person name="Mockler T.C."/>
            <person name="Schmutz J."/>
            <person name="Rokhsar D."/>
            <person name="Bevan M.W."/>
        </authorList>
    </citation>
    <scope>NUCLEOTIDE SEQUENCE</scope>
    <source>
        <strain evidence="2">Bd21</strain>
    </source>
</reference>
<dbReference type="SUPFAM" id="SSF81383">
    <property type="entry name" value="F-box domain"/>
    <property type="match status" value="1"/>
</dbReference>
<reference evidence="3" key="3">
    <citation type="submission" date="2018-08" db="UniProtKB">
        <authorList>
            <consortium name="EnsemblPlants"/>
        </authorList>
    </citation>
    <scope>IDENTIFICATION</scope>
    <source>
        <strain evidence="3">cv. Bd21</strain>
    </source>
</reference>
<dbReference type="InParanoid" id="A0A0Q3IFY7"/>
<dbReference type="SMART" id="SM00256">
    <property type="entry name" value="FBOX"/>
    <property type="match status" value="1"/>
</dbReference>
<dbReference type="InterPro" id="IPR036047">
    <property type="entry name" value="F-box-like_dom_sf"/>
</dbReference>
<dbReference type="Proteomes" id="UP000008810">
    <property type="component" value="Chromosome 2"/>
</dbReference>
<dbReference type="EMBL" id="CM000881">
    <property type="protein sequence ID" value="KQK04827.1"/>
    <property type="molecule type" value="Genomic_DNA"/>
</dbReference>
<dbReference type="CDD" id="cd22160">
    <property type="entry name" value="F-box_AtFBL13-like"/>
    <property type="match status" value="1"/>
</dbReference>
<dbReference type="SUPFAM" id="SSF52047">
    <property type="entry name" value="RNI-like"/>
    <property type="match status" value="1"/>
</dbReference>
<feature type="domain" description="F-box" evidence="1">
    <location>
        <begin position="9"/>
        <end position="49"/>
    </location>
</feature>
<dbReference type="FunCoup" id="A0A0Q3IFY7">
    <property type="interactions" value="561"/>
</dbReference>
<sequence>MEEDHISGLPDDLLGEIISLLPTKSGARTQLLSRRWRPLWRRSAPLNLNRTAAAVSRILSAHPGPARRASLGFICFIPDMDTWFRSPSLANLQELEFAYMMRCPGGGGTMHRLPPSALLRFAPTLRVALFRSCQFPDLAAPPLPPNFPRLKRLAFHRLSDDSLRTLISACTVLETLSLGRVAFHRLCICSQTLRSISVYAPMDTKLGIVTSRELVIEDTPCLERLLPFYPDSTTGPSAIQVIWAPKLKMLGLLSQDISALNLGRTVFQKMIAVKLMTKMLTVKTLALDSVGPNLDAVVDLLRCFLAWISSMSLNYDSLDPVECLELHLKEVVLKNYSGKRRPHIDFARFFILNAKVLKELEIGFLNKQTDKWACYQRRRLQVENRASRDARIELKSNLPTKFTHNRHIHDLSMADPFEKSFVNR</sequence>
<dbReference type="InterPro" id="IPR032675">
    <property type="entry name" value="LRR_dom_sf"/>
</dbReference>
<dbReference type="OrthoDB" id="584579at2759"/>
<dbReference type="InterPro" id="IPR055411">
    <property type="entry name" value="LRR_FXL15/At3g58940/PEG3-like"/>
</dbReference>
<keyword evidence="4" id="KW-1185">Reference proteome</keyword>
<dbReference type="InterPro" id="IPR053781">
    <property type="entry name" value="F-box_AtFBL13-like"/>
</dbReference>
<dbReference type="PANTHER" id="PTHR32141">
    <property type="match status" value="1"/>
</dbReference>
<reference evidence="2 3" key="1">
    <citation type="journal article" date="2010" name="Nature">
        <title>Genome sequencing and analysis of the model grass Brachypodium distachyon.</title>
        <authorList>
            <consortium name="International Brachypodium Initiative"/>
        </authorList>
    </citation>
    <scope>NUCLEOTIDE SEQUENCE [LARGE SCALE GENOMIC DNA]</scope>
    <source>
        <strain evidence="2 3">Bd21</strain>
    </source>
</reference>
<name>A0A0Q3IFY7_BRADI</name>
<dbReference type="PANTHER" id="PTHR32141:SF168">
    <property type="entry name" value="OS12G0595200 PROTEIN"/>
    <property type="match status" value="1"/>
</dbReference>
<dbReference type="InterPro" id="IPR001810">
    <property type="entry name" value="F-box_dom"/>
</dbReference>
<gene>
    <name evidence="2" type="ORF">BRADI_2g16190v3</name>
</gene>
<dbReference type="InterPro" id="IPR055302">
    <property type="entry name" value="F-box_dom-containing"/>
</dbReference>